<evidence type="ECO:0000256" key="2">
    <source>
        <dbReference type="ARBA" id="ARBA00001966"/>
    </source>
</evidence>
<dbReference type="InterPro" id="IPR003594">
    <property type="entry name" value="HATPase_dom"/>
</dbReference>
<dbReference type="AlphaFoldDB" id="A0AA35XZI3"/>
<evidence type="ECO:0000256" key="3">
    <source>
        <dbReference type="ARBA" id="ARBA00004370"/>
    </source>
</evidence>
<evidence type="ECO:0000256" key="15">
    <source>
        <dbReference type="ARBA" id="ARBA00023014"/>
    </source>
</evidence>
<dbReference type="InterPro" id="IPR005467">
    <property type="entry name" value="His_kinase_dom"/>
</dbReference>
<accession>A0AA35XZI3</accession>
<keyword evidence="14" id="KW-0902">Two-component regulatory system</keyword>
<comment type="cofactor">
    <cofactor evidence="2">
        <name>[4Fe-4S] cluster</name>
        <dbReference type="ChEBI" id="CHEBI:49883"/>
    </cofactor>
</comment>
<dbReference type="Pfam" id="PF16448">
    <property type="entry name" value="LapD_MoxY_N"/>
    <property type="match status" value="1"/>
</dbReference>
<dbReference type="GO" id="GO:0005737">
    <property type="term" value="C:cytoplasm"/>
    <property type="evidence" value="ECO:0007669"/>
    <property type="project" value="UniProtKB-SubCell"/>
</dbReference>
<dbReference type="InterPro" id="IPR004358">
    <property type="entry name" value="Sig_transdc_His_kin-like_C"/>
</dbReference>
<evidence type="ECO:0000256" key="5">
    <source>
        <dbReference type="ARBA" id="ARBA00012438"/>
    </source>
</evidence>
<dbReference type="SMART" id="SM00387">
    <property type="entry name" value="HATPase_c"/>
    <property type="match status" value="1"/>
</dbReference>
<evidence type="ECO:0000256" key="13">
    <source>
        <dbReference type="ARBA" id="ARBA00023004"/>
    </source>
</evidence>
<dbReference type="InterPro" id="IPR036890">
    <property type="entry name" value="HATPase_C_sf"/>
</dbReference>
<evidence type="ECO:0000256" key="11">
    <source>
        <dbReference type="ARBA" id="ARBA00022723"/>
    </source>
</evidence>
<dbReference type="GO" id="GO:0051539">
    <property type="term" value="F:4 iron, 4 sulfur cluster binding"/>
    <property type="evidence" value="ECO:0007669"/>
    <property type="project" value="UniProtKB-KW"/>
</dbReference>
<comment type="catalytic activity">
    <reaction evidence="1">
        <text>ATP + protein L-histidine = ADP + protein N-phospho-L-histidine.</text>
        <dbReference type="EC" id="2.7.13.3"/>
    </reaction>
</comment>
<keyword evidence="8" id="KW-0963">Cytoplasm</keyword>
<evidence type="ECO:0000256" key="1">
    <source>
        <dbReference type="ARBA" id="ARBA00000085"/>
    </source>
</evidence>
<evidence type="ECO:0000256" key="14">
    <source>
        <dbReference type="ARBA" id="ARBA00023012"/>
    </source>
</evidence>
<dbReference type="PANTHER" id="PTHR24421:SF58">
    <property type="entry name" value="SIGNAL TRANSDUCTION HISTIDINE-PROTEIN KINASE_PHOSPHATASE UHPB"/>
    <property type="match status" value="1"/>
</dbReference>
<dbReference type="GO" id="GO:0016020">
    <property type="term" value="C:membrane"/>
    <property type="evidence" value="ECO:0007669"/>
    <property type="project" value="UniProtKB-SubCell"/>
</dbReference>
<feature type="transmembrane region" description="Helical" evidence="18">
    <location>
        <begin position="7"/>
        <end position="27"/>
    </location>
</feature>
<dbReference type="SUPFAM" id="SSF55874">
    <property type="entry name" value="ATPase domain of HSP90 chaperone/DNA topoisomerase II/histidine kinase"/>
    <property type="match status" value="1"/>
</dbReference>
<dbReference type="PROSITE" id="PS50885">
    <property type="entry name" value="HAMP"/>
    <property type="match status" value="1"/>
</dbReference>
<dbReference type="Pfam" id="PF07730">
    <property type="entry name" value="HisKA_3"/>
    <property type="match status" value="1"/>
</dbReference>
<dbReference type="InterPro" id="IPR032244">
    <property type="entry name" value="LapD_MoxY_N"/>
</dbReference>
<dbReference type="PRINTS" id="PR00344">
    <property type="entry name" value="BCTRLSENSOR"/>
</dbReference>
<evidence type="ECO:0000313" key="22">
    <source>
        <dbReference type="Proteomes" id="UP001158598"/>
    </source>
</evidence>
<evidence type="ECO:0000256" key="10">
    <source>
        <dbReference type="ARBA" id="ARBA00022679"/>
    </source>
</evidence>
<dbReference type="InterPro" id="IPR050482">
    <property type="entry name" value="Sensor_HK_TwoCompSys"/>
</dbReference>
<dbReference type="GO" id="GO:0046983">
    <property type="term" value="F:protein dimerization activity"/>
    <property type="evidence" value="ECO:0007669"/>
    <property type="project" value="InterPro"/>
</dbReference>
<keyword evidence="18" id="KW-0812">Transmembrane</keyword>
<dbReference type="RefSeq" id="WP_041360792.1">
    <property type="nucleotide sequence ID" value="NZ_OX458332.1"/>
</dbReference>
<dbReference type="InterPro" id="IPR003660">
    <property type="entry name" value="HAMP_dom"/>
</dbReference>
<feature type="domain" description="Histidine kinase" evidence="19">
    <location>
        <begin position="249"/>
        <end position="445"/>
    </location>
</feature>
<keyword evidence="7" id="KW-0004">4Fe-4S</keyword>
<dbReference type="PANTHER" id="PTHR24421">
    <property type="entry name" value="NITRATE/NITRITE SENSOR PROTEIN NARX-RELATED"/>
    <property type="match status" value="1"/>
</dbReference>
<keyword evidence="11" id="KW-0479">Metal-binding</keyword>
<dbReference type="EC" id="2.7.13.3" evidence="5"/>
<evidence type="ECO:0000256" key="16">
    <source>
        <dbReference type="ARBA" id="ARBA00024827"/>
    </source>
</evidence>
<dbReference type="EMBL" id="OX458332">
    <property type="protein sequence ID" value="CAI8746957.1"/>
    <property type="molecule type" value="Genomic_DNA"/>
</dbReference>
<keyword evidence="18" id="KW-1133">Transmembrane helix</keyword>
<feature type="domain" description="HAMP" evidence="20">
    <location>
        <begin position="174"/>
        <end position="226"/>
    </location>
</feature>
<evidence type="ECO:0000256" key="8">
    <source>
        <dbReference type="ARBA" id="ARBA00022490"/>
    </source>
</evidence>
<organism evidence="21 22">
    <name type="scientific">Methylococcus capsulatus</name>
    <dbReference type="NCBI Taxonomy" id="414"/>
    <lineage>
        <taxon>Bacteria</taxon>
        <taxon>Pseudomonadati</taxon>
        <taxon>Pseudomonadota</taxon>
        <taxon>Gammaproteobacteria</taxon>
        <taxon>Methylococcales</taxon>
        <taxon>Methylococcaceae</taxon>
        <taxon>Methylococcus</taxon>
    </lineage>
</organism>
<dbReference type="CDD" id="cd16917">
    <property type="entry name" value="HATPase_UhpB-NarQ-NarX-like"/>
    <property type="match status" value="1"/>
</dbReference>
<evidence type="ECO:0000313" key="21">
    <source>
        <dbReference type="EMBL" id="CAI8746957.1"/>
    </source>
</evidence>
<evidence type="ECO:0000259" key="19">
    <source>
        <dbReference type="PROSITE" id="PS50109"/>
    </source>
</evidence>
<comment type="subcellular location">
    <subcellularLocation>
        <location evidence="4">Cytoplasm</location>
    </subcellularLocation>
    <subcellularLocation>
        <location evidence="3">Membrane</location>
    </subcellularLocation>
</comment>
<evidence type="ECO:0000256" key="12">
    <source>
        <dbReference type="ARBA" id="ARBA00022777"/>
    </source>
</evidence>
<reference evidence="21" key="1">
    <citation type="submission" date="2023-03" db="EMBL/GenBank/DDBJ databases">
        <authorList>
            <person name="Pearce D."/>
        </authorList>
    </citation>
    <scope>NUCLEOTIDE SEQUENCE</scope>
    <source>
        <strain evidence="21">Mc</strain>
    </source>
</reference>
<proteinExistence type="predicted"/>
<gene>
    <name evidence="21" type="primary">mxaY</name>
    <name evidence="21" type="ORF">MCNOR_0573</name>
</gene>
<protein>
    <recommendedName>
        <fullName evidence="6">Oxygen sensor histidine kinase NreB</fullName>
        <ecNumber evidence="5">2.7.13.3</ecNumber>
    </recommendedName>
    <alternativeName>
        <fullName evidence="17">Nitrogen regulation protein B</fullName>
    </alternativeName>
</protein>
<sequence>MSLRFRLNLMIGLVMLAIIGMGTLFVVHNARRSVAEEVRSSVNLALQLIDAGLEQAVAAGRSPVEWIAQLARLDHARHLSLSIHQGERTIIDLPSSAGPAEGEEAPAWFAWAVAPDPLVAEKHLHQIGNPMIQITVDANPADEIAEAWIEARGFLLLMVALAVTVYLVVHTTLGRAFKSVGIILEGLEDLENGDYSRRLPEFYLPEFARISRAFNHTVGTLEKTREENRALAQRSLAIQEEERRYLAQELHDELGQSLSAIKAIAASLRKPERDDRPNADAIGAIQSICDHLFAVLRTLMQRLRPLMLDELGLKASLEDMIENWRGRYPSIALDFSCDDGIDECIGDARIHVFRIVQESLTNVVRHSGAAKLGIHLDLIEATGERPEALLLEVSDDGAGFDPARVPAGLGLLGIRERVESLRGQFSLSTRPGAGVTLRIEIPCEGTCP</sequence>
<keyword evidence="9" id="KW-0597">Phosphoprotein</keyword>
<dbReference type="GeneID" id="88223091"/>
<comment type="function">
    <text evidence="16">Member of the two-component regulatory system NreB/NreC involved in the control of dissimilatory nitrate/nitrite reduction in response to oxygen. NreB functions as a direct oxygen sensor histidine kinase which is autophosphorylated, in the absence of oxygen, probably at the conserved histidine residue, and transfers its phosphate group probably to a conserved aspartate residue of NreC. NreB/NreC activates the expression of the nitrate (narGHJI) and nitrite (nir) reductase operons, as well as the putative nitrate transporter gene narT.</text>
</comment>
<evidence type="ECO:0000256" key="9">
    <source>
        <dbReference type="ARBA" id="ARBA00022553"/>
    </source>
</evidence>
<evidence type="ECO:0000259" key="20">
    <source>
        <dbReference type="PROSITE" id="PS50885"/>
    </source>
</evidence>
<keyword evidence="10 21" id="KW-0808">Transferase</keyword>
<keyword evidence="18" id="KW-0472">Membrane</keyword>
<dbReference type="Gene3D" id="1.20.5.1930">
    <property type="match status" value="1"/>
</dbReference>
<evidence type="ECO:0000256" key="17">
    <source>
        <dbReference type="ARBA" id="ARBA00030800"/>
    </source>
</evidence>
<dbReference type="Pfam" id="PF02518">
    <property type="entry name" value="HATPase_c"/>
    <property type="match status" value="1"/>
</dbReference>
<evidence type="ECO:0000256" key="7">
    <source>
        <dbReference type="ARBA" id="ARBA00022485"/>
    </source>
</evidence>
<keyword evidence="13" id="KW-0408">Iron</keyword>
<dbReference type="PROSITE" id="PS50109">
    <property type="entry name" value="HIS_KIN"/>
    <property type="match status" value="1"/>
</dbReference>
<name>A0AA35XZI3_METCP</name>
<dbReference type="GO" id="GO:0046872">
    <property type="term" value="F:metal ion binding"/>
    <property type="evidence" value="ECO:0007669"/>
    <property type="project" value="UniProtKB-KW"/>
</dbReference>
<evidence type="ECO:0000256" key="4">
    <source>
        <dbReference type="ARBA" id="ARBA00004496"/>
    </source>
</evidence>
<dbReference type="InterPro" id="IPR011712">
    <property type="entry name" value="Sig_transdc_His_kin_sub3_dim/P"/>
</dbReference>
<feature type="transmembrane region" description="Helical" evidence="18">
    <location>
        <begin position="151"/>
        <end position="169"/>
    </location>
</feature>
<evidence type="ECO:0000256" key="6">
    <source>
        <dbReference type="ARBA" id="ARBA00017322"/>
    </source>
</evidence>
<keyword evidence="15" id="KW-0411">Iron-sulfur</keyword>
<keyword evidence="12 21" id="KW-0418">Kinase</keyword>
<dbReference type="Proteomes" id="UP001158598">
    <property type="component" value="Chromosome"/>
</dbReference>
<dbReference type="GO" id="GO:0000155">
    <property type="term" value="F:phosphorelay sensor kinase activity"/>
    <property type="evidence" value="ECO:0007669"/>
    <property type="project" value="InterPro"/>
</dbReference>
<evidence type="ECO:0000256" key="18">
    <source>
        <dbReference type="SAM" id="Phobius"/>
    </source>
</evidence>
<dbReference type="SMART" id="SM00304">
    <property type="entry name" value="HAMP"/>
    <property type="match status" value="1"/>
</dbReference>
<dbReference type="Gene3D" id="3.30.565.10">
    <property type="entry name" value="Histidine kinase-like ATPase, C-terminal domain"/>
    <property type="match status" value="1"/>
</dbReference>